<keyword evidence="2 7" id="KW-0227">DNA damage</keyword>
<gene>
    <name evidence="7 9" type="primary">recR</name>
    <name evidence="9" type="ORF">H9853_12470</name>
</gene>
<dbReference type="GO" id="GO:0006281">
    <property type="term" value="P:DNA repair"/>
    <property type="evidence" value="ECO:0007669"/>
    <property type="project" value="UniProtKB-UniRule"/>
</dbReference>
<comment type="function">
    <text evidence="7">May play a role in DNA repair. It seems to be involved in an RecBC-independent recombinational process of DNA repair. It may act with RecF and RecO.</text>
</comment>
<dbReference type="PANTHER" id="PTHR30446:SF0">
    <property type="entry name" value="RECOMBINATION PROTEIN RECR"/>
    <property type="match status" value="1"/>
</dbReference>
<dbReference type="Pfam" id="PF13662">
    <property type="entry name" value="Toprim_4"/>
    <property type="match status" value="1"/>
</dbReference>
<evidence type="ECO:0000256" key="5">
    <source>
        <dbReference type="ARBA" id="ARBA00023172"/>
    </source>
</evidence>
<proteinExistence type="inferred from homology"/>
<evidence type="ECO:0000313" key="9">
    <source>
        <dbReference type="EMBL" id="HIX55826.1"/>
    </source>
</evidence>
<keyword evidence="4 7" id="KW-0862">Zinc</keyword>
<evidence type="ECO:0000256" key="1">
    <source>
        <dbReference type="ARBA" id="ARBA00022723"/>
    </source>
</evidence>
<dbReference type="InterPro" id="IPR000093">
    <property type="entry name" value="DNA_Rcmb_RecR"/>
</dbReference>
<dbReference type="Gene3D" id="3.40.1360.10">
    <property type="match status" value="1"/>
</dbReference>
<feature type="zinc finger region" description="C4-type" evidence="7">
    <location>
        <begin position="58"/>
        <end position="73"/>
    </location>
</feature>
<dbReference type="Gene3D" id="1.10.8.420">
    <property type="entry name" value="RecR Domain 1"/>
    <property type="match status" value="1"/>
</dbReference>
<dbReference type="PROSITE" id="PS50880">
    <property type="entry name" value="TOPRIM"/>
    <property type="match status" value="1"/>
</dbReference>
<dbReference type="InterPro" id="IPR015967">
    <property type="entry name" value="Rcmb_RecR_Znf"/>
</dbReference>
<evidence type="ECO:0000256" key="7">
    <source>
        <dbReference type="HAMAP-Rule" id="MF_00017"/>
    </source>
</evidence>
<keyword evidence="3 7" id="KW-0863">Zinc-finger</keyword>
<evidence type="ECO:0000256" key="3">
    <source>
        <dbReference type="ARBA" id="ARBA00022771"/>
    </source>
</evidence>
<evidence type="ECO:0000256" key="2">
    <source>
        <dbReference type="ARBA" id="ARBA00022763"/>
    </source>
</evidence>
<dbReference type="InterPro" id="IPR006171">
    <property type="entry name" value="TOPRIM_dom"/>
</dbReference>
<evidence type="ECO:0000259" key="8">
    <source>
        <dbReference type="PROSITE" id="PS50880"/>
    </source>
</evidence>
<evidence type="ECO:0000256" key="6">
    <source>
        <dbReference type="ARBA" id="ARBA00023204"/>
    </source>
</evidence>
<name>A0A9D2B0E6_9SPHI</name>
<dbReference type="Gene3D" id="6.10.250.240">
    <property type="match status" value="1"/>
</dbReference>
<dbReference type="AlphaFoldDB" id="A0A9D2B0E6"/>
<dbReference type="GO" id="GO:0008270">
    <property type="term" value="F:zinc ion binding"/>
    <property type="evidence" value="ECO:0007669"/>
    <property type="project" value="UniProtKB-KW"/>
</dbReference>
<dbReference type="SMART" id="SM00493">
    <property type="entry name" value="TOPRIM"/>
    <property type="match status" value="1"/>
</dbReference>
<keyword evidence="5 7" id="KW-0233">DNA recombination</keyword>
<dbReference type="CDD" id="cd01025">
    <property type="entry name" value="TOPRIM_recR"/>
    <property type="match status" value="1"/>
</dbReference>
<accession>A0A9D2B0E6</accession>
<comment type="caution">
    <text evidence="9">The sequence shown here is derived from an EMBL/GenBank/DDBJ whole genome shotgun (WGS) entry which is preliminary data.</text>
</comment>
<dbReference type="GO" id="GO:0006310">
    <property type="term" value="P:DNA recombination"/>
    <property type="evidence" value="ECO:0007669"/>
    <property type="project" value="UniProtKB-UniRule"/>
</dbReference>
<reference evidence="9" key="1">
    <citation type="journal article" date="2021" name="PeerJ">
        <title>Extensive microbial diversity within the chicken gut microbiome revealed by metagenomics and culture.</title>
        <authorList>
            <person name="Gilroy R."/>
            <person name="Ravi A."/>
            <person name="Getino M."/>
            <person name="Pursley I."/>
            <person name="Horton D.L."/>
            <person name="Alikhan N.F."/>
            <person name="Baker D."/>
            <person name="Gharbi K."/>
            <person name="Hall N."/>
            <person name="Watson M."/>
            <person name="Adriaenssens E.M."/>
            <person name="Foster-Nyarko E."/>
            <person name="Jarju S."/>
            <person name="Secka A."/>
            <person name="Antonio M."/>
            <person name="Oren A."/>
            <person name="Chaudhuri R.R."/>
            <person name="La Ragione R."/>
            <person name="Hildebrand F."/>
            <person name="Pallen M.J."/>
        </authorList>
    </citation>
    <scope>NUCLEOTIDE SEQUENCE</scope>
    <source>
        <strain evidence="9">1719</strain>
    </source>
</reference>
<dbReference type="GO" id="GO:0003677">
    <property type="term" value="F:DNA binding"/>
    <property type="evidence" value="ECO:0007669"/>
    <property type="project" value="UniProtKB-UniRule"/>
</dbReference>
<dbReference type="InterPro" id="IPR034137">
    <property type="entry name" value="TOPRIM_RecR"/>
</dbReference>
<dbReference type="InterPro" id="IPR023627">
    <property type="entry name" value="Rcmb_RecR"/>
</dbReference>
<keyword evidence="6 7" id="KW-0234">DNA repair</keyword>
<sequence>MNFSSKLLEQAVEEFGRLPGIGKKTALRLVLHLLQQNEQEVYRFTETINTLKSNVKYCRKCFNITDEQECEICTSPKREKDIICVVEDTRDVMAIENTNQYTGTYHVLGGLISPLDGVGPSDLRIEELIERIQGSGVSEVILALSATMEGDTTIFYIYKRLREFNLKISTIARGISFGGELEYVDEVTLGKSILTRVPYERNIG</sequence>
<protein>
    <recommendedName>
        <fullName evidence="7">Recombination protein RecR</fullName>
    </recommendedName>
</protein>
<comment type="similarity">
    <text evidence="7">Belongs to the RecR family.</text>
</comment>
<dbReference type="Proteomes" id="UP000824156">
    <property type="component" value="Unassembled WGS sequence"/>
</dbReference>
<dbReference type="SUPFAM" id="SSF111304">
    <property type="entry name" value="Recombination protein RecR"/>
    <property type="match status" value="1"/>
</dbReference>
<feature type="domain" description="Toprim" evidence="8">
    <location>
        <begin position="81"/>
        <end position="176"/>
    </location>
</feature>
<dbReference type="NCBIfam" id="TIGR00615">
    <property type="entry name" value="recR"/>
    <property type="match status" value="1"/>
</dbReference>
<reference evidence="9" key="2">
    <citation type="submission" date="2021-04" db="EMBL/GenBank/DDBJ databases">
        <authorList>
            <person name="Gilroy R."/>
        </authorList>
    </citation>
    <scope>NUCLEOTIDE SEQUENCE</scope>
    <source>
        <strain evidence="9">1719</strain>
    </source>
</reference>
<dbReference type="Pfam" id="PF21176">
    <property type="entry name" value="RecR_HhH"/>
    <property type="match status" value="1"/>
</dbReference>
<dbReference type="Pfam" id="PF21175">
    <property type="entry name" value="RecR_C"/>
    <property type="match status" value="1"/>
</dbReference>
<evidence type="ECO:0000313" key="10">
    <source>
        <dbReference type="Proteomes" id="UP000824156"/>
    </source>
</evidence>
<dbReference type="Pfam" id="PF02132">
    <property type="entry name" value="RecR_ZnF"/>
    <property type="match status" value="1"/>
</dbReference>
<organism evidence="9 10">
    <name type="scientific">Candidatus Sphingobacterium stercoripullorum</name>
    <dbReference type="NCBI Taxonomy" id="2838759"/>
    <lineage>
        <taxon>Bacteria</taxon>
        <taxon>Pseudomonadati</taxon>
        <taxon>Bacteroidota</taxon>
        <taxon>Sphingobacteriia</taxon>
        <taxon>Sphingobacteriales</taxon>
        <taxon>Sphingobacteriaceae</taxon>
        <taxon>Sphingobacterium</taxon>
    </lineage>
</organism>
<dbReference type="PANTHER" id="PTHR30446">
    <property type="entry name" value="RECOMBINATION PROTEIN RECR"/>
    <property type="match status" value="1"/>
</dbReference>
<evidence type="ECO:0000256" key="4">
    <source>
        <dbReference type="ARBA" id="ARBA00022833"/>
    </source>
</evidence>
<dbReference type="EMBL" id="DXEZ01000350">
    <property type="protein sequence ID" value="HIX55826.1"/>
    <property type="molecule type" value="Genomic_DNA"/>
</dbReference>
<dbReference type="HAMAP" id="MF_00017">
    <property type="entry name" value="RecR"/>
    <property type="match status" value="1"/>
</dbReference>
<dbReference type="Gene3D" id="3.30.60.80">
    <property type="match status" value="1"/>
</dbReference>
<keyword evidence="1 7" id="KW-0479">Metal-binding</keyword>